<protein>
    <submittedName>
        <fullName evidence="1">Type-F conjugative transfer system pilin assembly protein TrbC</fullName>
    </submittedName>
</protein>
<evidence type="ECO:0000313" key="1">
    <source>
        <dbReference type="EMBL" id="UWQ55978.1"/>
    </source>
</evidence>
<evidence type="ECO:0000313" key="2">
    <source>
        <dbReference type="Proteomes" id="UP001058713"/>
    </source>
</evidence>
<dbReference type="KEGG" id="lcae:K3721_18655"/>
<accession>A0A9Q9HIX6</accession>
<dbReference type="EMBL" id="CP081071">
    <property type="protein sequence ID" value="UWQ55978.1"/>
    <property type="molecule type" value="Genomic_DNA"/>
</dbReference>
<dbReference type="Pfam" id="PF09673">
    <property type="entry name" value="TrbC_Ftype"/>
    <property type="match status" value="1"/>
</dbReference>
<gene>
    <name evidence="1" type="primary">trbC</name>
    <name evidence="1" type="ORF">K3721_18655</name>
</gene>
<sequence>MAVLEEEKLLRTLTFALSIGLAAGSALAVTSLPLGAQEAGEGVTEYAPGSTGRITAPLATIVDTAKQQGEVLRQTLRPLDEAEGAFSGVDFDGLRTRALSDPRVRALLGADASGGTASETEEVRYDGATIFLLASFSMPKESLQQMMAEARKFGLPIVFRGFVNNSVYDTQAALEETFGSLDEAVGFSIDPTVFTRFRVTSVPQVIAMSEAVDVCETPGCEADPVPLHDRVGGNVPVEFALRLIAEQGEAGASEARRLLSQQEAADAE</sequence>
<dbReference type="NCBIfam" id="TIGR02742">
    <property type="entry name" value="TrbC_Ftype"/>
    <property type="match status" value="1"/>
</dbReference>
<reference evidence="1" key="1">
    <citation type="submission" date="2021-08" db="EMBL/GenBank/DDBJ databases">
        <authorList>
            <person name="Nwanade C."/>
            <person name="Wang M."/>
            <person name="Masoudi A."/>
            <person name="Yu Z."/>
            <person name="Liu J."/>
        </authorList>
    </citation>
    <scope>NUCLEOTIDE SEQUENCE</scope>
    <source>
        <strain evidence="1">S122</strain>
        <plasmid evidence="1">unnamed1</plasmid>
    </source>
</reference>
<geneLocation type="plasmid" evidence="1 2">
    <name>unnamed1</name>
</geneLocation>
<dbReference type="InterPro" id="IPR014113">
    <property type="entry name" value="T4SS_TrbC_subgr"/>
</dbReference>
<dbReference type="AlphaFoldDB" id="A0A9Q9HIX6"/>
<dbReference type="Proteomes" id="UP001058713">
    <property type="component" value="Plasmid unnamed1"/>
</dbReference>
<organism evidence="1 2">
    <name type="scientific">Leisingera caerulea</name>
    <name type="common">Phaeobacter caeruleus</name>
    <dbReference type="NCBI Taxonomy" id="506591"/>
    <lineage>
        <taxon>Bacteria</taxon>
        <taxon>Pseudomonadati</taxon>
        <taxon>Pseudomonadota</taxon>
        <taxon>Alphaproteobacteria</taxon>
        <taxon>Rhodobacterales</taxon>
        <taxon>Roseobacteraceae</taxon>
        <taxon>Leisingera</taxon>
    </lineage>
</organism>
<dbReference type="InterPro" id="IPR019106">
    <property type="entry name" value="T4SS_TrbC"/>
</dbReference>
<proteinExistence type="predicted"/>
<keyword evidence="1" id="KW-0614">Plasmid</keyword>
<name>A0A9Q9HIX6_LEICA</name>